<dbReference type="GO" id="GO:0008168">
    <property type="term" value="F:methyltransferase activity"/>
    <property type="evidence" value="ECO:0007669"/>
    <property type="project" value="UniProtKB-KW"/>
</dbReference>
<dbReference type="FunFam" id="3.30.40.10:FF:000038">
    <property type="entry name" value="E3 ubiquitin-protein ligase listerin"/>
    <property type="match status" value="1"/>
</dbReference>
<evidence type="ECO:0000256" key="2">
    <source>
        <dbReference type="ARBA" id="ARBA00004514"/>
    </source>
</evidence>
<evidence type="ECO:0000256" key="9">
    <source>
        <dbReference type="ARBA" id="ARBA00022679"/>
    </source>
</evidence>
<dbReference type="InterPro" id="IPR016024">
    <property type="entry name" value="ARM-type_fold"/>
</dbReference>
<evidence type="ECO:0000256" key="14">
    <source>
        <dbReference type="ARBA" id="ARBA00022833"/>
    </source>
</evidence>
<keyword evidence="11" id="KW-0677">Repeat</keyword>
<protein>
    <recommendedName>
        <fullName evidence="6">E3 ubiquitin-protein ligase listerin</fullName>
        <ecNumber evidence="5">2.3.2.27</ecNumber>
    </recommendedName>
</protein>
<comment type="catalytic activity">
    <reaction evidence="1">
        <text>S-ubiquitinyl-[E2 ubiquitin-conjugating enzyme]-L-cysteine + [acceptor protein]-L-lysine = [E2 ubiquitin-conjugating enzyme]-L-cysteine + N(6)-ubiquitinyl-[acceptor protein]-L-lysine.</text>
        <dbReference type="EC" id="2.3.2.27"/>
    </reaction>
</comment>
<dbReference type="Gene3D" id="3.40.50.150">
    <property type="entry name" value="Vaccinia Virus protein VP39"/>
    <property type="match status" value="1"/>
</dbReference>
<dbReference type="SUPFAM" id="SSF53335">
    <property type="entry name" value="S-adenosyl-L-methionine-dependent methyltransferases"/>
    <property type="match status" value="1"/>
</dbReference>
<dbReference type="Pfam" id="PF04072">
    <property type="entry name" value="LCM"/>
    <property type="match status" value="1"/>
</dbReference>
<dbReference type="SUPFAM" id="SSF48371">
    <property type="entry name" value="ARM repeat"/>
    <property type="match status" value="1"/>
</dbReference>
<dbReference type="GO" id="GO:0008270">
    <property type="term" value="F:zinc ion binding"/>
    <property type="evidence" value="ECO:0007669"/>
    <property type="project" value="UniProtKB-KW"/>
</dbReference>
<dbReference type="SMART" id="SM01197">
    <property type="entry name" value="FANCL_C"/>
    <property type="match status" value="1"/>
</dbReference>
<evidence type="ECO:0000259" key="19">
    <source>
        <dbReference type="PROSITE" id="PS50089"/>
    </source>
</evidence>
<evidence type="ECO:0000256" key="1">
    <source>
        <dbReference type="ARBA" id="ARBA00000900"/>
    </source>
</evidence>
<dbReference type="PROSITE" id="PS50089">
    <property type="entry name" value="ZF_RING_2"/>
    <property type="match status" value="1"/>
</dbReference>
<dbReference type="EC" id="2.3.2.27" evidence="5"/>
<feature type="compositionally biased region" description="Gly residues" evidence="17">
    <location>
        <begin position="1670"/>
        <end position="1679"/>
    </location>
</feature>
<gene>
    <name evidence="20" type="ORF">TRUGW13939_09332</name>
</gene>
<evidence type="ECO:0000256" key="5">
    <source>
        <dbReference type="ARBA" id="ARBA00012483"/>
    </source>
</evidence>
<dbReference type="PANTHER" id="PTHR12389">
    <property type="entry name" value="ZINC FINGER PROTEIN 294"/>
    <property type="match status" value="1"/>
</dbReference>
<keyword evidence="8" id="KW-0489">Methyltransferase</keyword>
<comment type="subcellular location">
    <subcellularLocation>
        <location evidence="2">Cytoplasm</location>
        <location evidence="2">Cytosol</location>
    </subcellularLocation>
</comment>
<keyword evidence="18" id="KW-0812">Transmembrane</keyword>
<keyword evidence="12 16" id="KW-0863">Zinc-finger</keyword>
<keyword evidence="18" id="KW-0472">Membrane</keyword>
<dbReference type="PANTHER" id="PTHR12389:SF0">
    <property type="entry name" value="E3 UBIQUITIN-PROTEIN LIGASE LISTERIN"/>
    <property type="match status" value="1"/>
</dbReference>
<keyword evidence="21" id="KW-1185">Reference proteome</keyword>
<dbReference type="InterPro" id="IPR054477">
    <property type="entry name" value="LTN1_E3_ligase_6th"/>
</dbReference>
<dbReference type="InterPro" id="IPR057030">
    <property type="entry name" value="TPR_Rkr-1"/>
</dbReference>
<sequence length="2220" mass="246200">MSKKFKSQASSSRAAAGGFGGFPSTFGGFSTASTSNPQATSSLSYVAEPPDLTRISEPNLVVAFKNLSKKDDTTKTKALEEIKDTVVKLGNRSNELEEGVLEAWTKVFPRTSIENARRIRQLAHSIQGLLASLAGKRIARHLPKVIGAWLAGLYDNDKLVSRSVVESITSVFSTDEKRNNLWKVYQTPILEFVADVILHQTVRTLSDERVVKADDAEAKFARVSATAILLFNRILSTASQQQLAKDVSLVHQLLSSKNLWSFTHNEDPFVRRCIYNLLLSSLAQGIEGNDWQIISNSLISQSLPISQLGSATDFSETLLQTSQVRPQLWTTDFKGKSSASKRLRQYIKKGSQGASESYWSNLTNLLKNLPQEVIKGYGVKTEETSEFGILQATALMEDFLEGLSSRDEPRHNLKTAWAAYVDTGIWLSTLIDEKARGKFVQERLAQVFDPYVNDRTDTQWALPKNSANNICTSTFLRLADHGYTAELGSAWGSLTQNFLQAVKLSLPEQSKDFRPSQDGICARAARFFKLEADILSRLSSESSPISTLFQEQTLQLLEGSIQVLEDRNGKPYGAAAILEEAVRHVPQFIQGSSSLVDTLKTDIPKLLSTPSADRIMSTILLCCDWDGFDAVLDASVQQVADTKPGDSSAVALERLLSTVDFEQVQDISHFDSIVTNRTQSATLGKKSEWSLVLSVIQNPTLPNEIIDKLVLVLLQGLSSDDENISETLSGLLSLSQNPKILQRFRKGTHGSKFLSKLLYLTESPVDEISQKAELLEKKMKDVVPAETTSESSVEILKHGVEDVGQESLSIDALVRIAEDLLQRLEPKDYQSILADVFPSNQIWKTSLEPFLGLPPRPSTSITSPLGGTAHLVSNELSASFWAKLENVPRDSSGESLAFRLTVYVTRLLSLDNVFESLTAEQRESLFHYLPLALQLIEDDISIEGSIGLIGLQLSEDYDQVLEITSSGRSIVSAWIRSDAPLSDSQDSISKELHDFWNRKIEAVSDVSPESYRIGEAYVKLMFEKETTKTSDELLSLAREIRKINPIRAAAVIAIWGPSLSYSPAGTRLCNELIAEATGFNPLKNREGKCTMTSSKLSLTELGLKNIVFANILIQSMESIVDSIPTQRLVFLVKNMIQVAQENPDFLDVKSEVFKLLRAVLRPLNEIYGSHWADSIEMLRTTWKETSGGDAALPVLHSSFRFFSVIKRLVQADGNDDLIDSWTESKNEIFESIVSILHKLDASSTAYQPRDITANLLRRELVDVPVNSLVGRKDIFSLLAVQCKDIQRAAYEILHRSIPQAQEQVSFDVALSKTTVNLPDELLSLLLEPPKADVITAIDDEKAWLSLRSYLLSWKIVFDHFSNSSLPVQENYAANIKENQLLDPLLEFTFEFLQKSQGKLVNASTFDVRLWEPHAEPSEKDTQWLLIHLYYLSLKHVGILVKNWWLDSKKRIKGPVETWTEKYISPFIIEDALIGISRWIETQDQNEERQLSVKVSQRTGELVASIPVDEDSPPVAMAISLPPAYPLQPAIVTGRSRVLVDEKKWRSWLLIIQGVIMFSNGSLVDGLLAFRKNVQGALKGQSECAICYSVISTDMQTPNKRCATCKNTFHSVCLFRWFKSSNQSTCPLCRNNFTSRTLSQESAMSAPQIPNLNTLRRGGGGLRGRLRGRGRGGSSSGGAGDDSSTSQEDNNDAKNAAEKDQIVQNTDNDASVSRLSAVDLGYLNDPFARSLTPSGGGPGSRRFPIINRGTYVRTAAIDKLVDRFLDSADEQSTTKKQIISLGAGSDTRVFRIFSKRQSAAPIVYHEIDFAVNTSAKIKAIRSNPSLQKTIHIDTTSGEENGGATISIAGDALHSPSYHIHPVDLRTLTTEASKPNSQTEAQSPLLPGIDTSLPTLLISECCLIYLSPHDADAVVDYFAKTIFPSTTTLGMIIYEPIRPDDPFGKTMVSNLAARGIQLQTLHKYSSLAAQQKRLREHGFTDGQGAADIDFIWDRWISMPEKERVAGLEMLDEIEEWKLLAQHYCIAWGWRGAFETWGDFQKKMAESIAALRRQRRDELSKLADEHLQHDLQPADRDALKAAAKKVSTWTVVGSALGIGLGFYVAFRLRSTRKQVFEVFKAQEKPVSVVFADGRAESIPDITPLLRPSTLGDIATYFFASAGGLFLGGELGLLGGSASASRSITKDPETKKRVEKAFRKFRADVLRKEADSLDKEDNVWNKMF</sequence>
<dbReference type="InterPro" id="IPR039795">
    <property type="entry name" value="LTN1/Rkr1"/>
</dbReference>
<comment type="similarity">
    <text evidence="4">Belongs to the LTN1 family.</text>
</comment>
<evidence type="ECO:0000256" key="4">
    <source>
        <dbReference type="ARBA" id="ARBA00007997"/>
    </source>
</evidence>
<keyword evidence="14" id="KW-0862">Zinc</keyword>
<name>A0A7H8R724_TALRU</name>
<dbReference type="GO" id="GO:0043023">
    <property type="term" value="F:ribosomal large subunit binding"/>
    <property type="evidence" value="ECO:0007669"/>
    <property type="project" value="TreeGrafter"/>
</dbReference>
<dbReference type="GeneID" id="55996815"/>
<keyword evidence="13" id="KW-0833">Ubl conjugation pathway</keyword>
<dbReference type="RefSeq" id="XP_035348348.1">
    <property type="nucleotide sequence ID" value="XM_035492455.1"/>
</dbReference>
<feature type="compositionally biased region" description="Polar residues" evidence="17">
    <location>
        <begin position="1639"/>
        <end position="1653"/>
    </location>
</feature>
<dbReference type="EMBL" id="CP055902">
    <property type="protein sequence ID" value="QKX62174.1"/>
    <property type="molecule type" value="Genomic_DNA"/>
</dbReference>
<dbReference type="InterPro" id="IPR011016">
    <property type="entry name" value="Znf_RING-CH"/>
</dbReference>
<dbReference type="Pfam" id="PF23009">
    <property type="entry name" value="UBC_like"/>
    <property type="match status" value="1"/>
</dbReference>
<feature type="region of interest" description="Disordered" evidence="17">
    <location>
        <begin position="1639"/>
        <end position="1707"/>
    </location>
</feature>
<evidence type="ECO:0000256" key="15">
    <source>
        <dbReference type="ARBA" id="ARBA00055150"/>
    </source>
</evidence>
<dbReference type="InterPro" id="IPR054478">
    <property type="entry name" value="LTN1_UBC"/>
</dbReference>
<evidence type="ECO:0000256" key="16">
    <source>
        <dbReference type="PROSITE-ProRule" id="PRU00175"/>
    </source>
</evidence>
<dbReference type="GO" id="GO:1990112">
    <property type="term" value="C:RQC complex"/>
    <property type="evidence" value="ECO:0007669"/>
    <property type="project" value="InterPro"/>
</dbReference>
<evidence type="ECO:0000256" key="8">
    <source>
        <dbReference type="ARBA" id="ARBA00022603"/>
    </source>
</evidence>
<dbReference type="InterPro" id="IPR001841">
    <property type="entry name" value="Znf_RING"/>
</dbReference>
<dbReference type="CDD" id="cd16491">
    <property type="entry name" value="RING-CH-C4HC3_LTN1"/>
    <property type="match status" value="1"/>
</dbReference>
<dbReference type="SUPFAM" id="SSF57850">
    <property type="entry name" value="RING/U-box"/>
    <property type="match status" value="1"/>
</dbReference>
<feature type="transmembrane region" description="Helical" evidence="18">
    <location>
        <begin position="2083"/>
        <end position="2103"/>
    </location>
</feature>
<keyword evidence="9" id="KW-0808">Transferase</keyword>
<feature type="compositionally biased region" description="Basic and acidic residues" evidence="17">
    <location>
        <begin position="1690"/>
        <end position="1700"/>
    </location>
</feature>
<keyword evidence="10" id="KW-0479">Metal-binding</keyword>
<dbReference type="InterPro" id="IPR029063">
    <property type="entry name" value="SAM-dependent_MTases_sf"/>
</dbReference>
<evidence type="ECO:0000313" key="20">
    <source>
        <dbReference type="EMBL" id="QKX62174.1"/>
    </source>
</evidence>
<keyword evidence="18" id="KW-1133">Transmembrane helix</keyword>
<feature type="domain" description="RING-type" evidence="19">
    <location>
        <begin position="1583"/>
        <end position="1629"/>
    </location>
</feature>
<organism evidence="20 21">
    <name type="scientific">Talaromyces rugulosus</name>
    <name type="common">Penicillium rugulosum</name>
    <dbReference type="NCBI Taxonomy" id="121627"/>
    <lineage>
        <taxon>Eukaryota</taxon>
        <taxon>Fungi</taxon>
        <taxon>Dikarya</taxon>
        <taxon>Ascomycota</taxon>
        <taxon>Pezizomycotina</taxon>
        <taxon>Eurotiomycetes</taxon>
        <taxon>Eurotiomycetidae</taxon>
        <taxon>Eurotiales</taxon>
        <taxon>Trichocomaceae</taxon>
        <taxon>Talaromyces</taxon>
        <taxon>Talaromyces sect. Islandici</taxon>
    </lineage>
</organism>
<evidence type="ECO:0000256" key="7">
    <source>
        <dbReference type="ARBA" id="ARBA00022490"/>
    </source>
</evidence>
<evidence type="ECO:0000256" key="12">
    <source>
        <dbReference type="ARBA" id="ARBA00022771"/>
    </source>
</evidence>
<dbReference type="Pfam" id="PF23280">
    <property type="entry name" value="TPR_26"/>
    <property type="match status" value="1"/>
</dbReference>
<dbReference type="InterPro" id="IPR013083">
    <property type="entry name" value="Znf_RING/FYVE/PHD"/>
</dbReference>
<accession>A0A7H8R724</accession>
<dbReference type="Pfam" id="PF13639">
    <property type="entry name" value="zf-RING_2"/>
    <property type="match status" value="1"/>
</dbReference>
<evidence type="ECO:0000256" key="11">
    <source>
        <dbReference type="ARBA" id="ARBA00022737"/>
    </source>
</evidence>
<dbReference type="OrthoDB" id="6108at2759"/>
<reference evidence="21" key="1">
    <citation type="submission" date="2020-06" db="EMBL/GenBank/DDBJ databases">
        <title>A chromosome-scale genome assembly of Talaromyces rugulosus W13939.</title>
        <authorList>
            <person name="Wang B."/>
            <person name="Guo L."/>
            <person name="Ye K."/>
            <person name="Wang L."/>
        </authorList>
    </citation>
    <scope>NUCLEOTIDE SEQUENCE [LARGE SCALE GENOMIC DNA]</scope>
    <source>
        <strain evidence="21">W13939</strain>
    </source>
</reference>
<dbReference type="Proteomes" id="UP000509510">
    <property type="component" value="Chromosome V"/>
</dbReference>
<proteinExistence type="inferred from homology"/>
<dbReference type="Gene3D" id="3.30.40.10">
    <property type="entry name" value="Zinc/RING finger domain, C3HC4 (zinc finger)"/>
    <property type="match status" value="1"/>
</dbReference>
<evidence type="ECO:0000256" key="13">
    <source>
        <dbReference type="ARBA" id="ARBA00022786"/>
    </source>
</evidence>
<evidence type="ECO:0000256" key="17">
    <source>
        <dbReference type="SAM" id="MobiDB-lite"/>
    </source>
</evidence>
<dbReference type="SMART" id="SM00184">
    <property type="entry name" value="RING"/>
    <property type="match status" value="1"/>
</dbReference>
<dbReference type="GO" id="GO:0032259">
    <property type="term" value="P:methylation"/>
    <property type="evidence" value="ECO:0007669"/>
    <property type="project" value="UniProtKB-KW"/>
</dbReference>
<dbReference type="GO" id="GO:0016567">
    <property type="term" value="P:protein ubiquitination"/>
    <property type="evidence" value="ECO:0007669"/>
    <property type="project" value="UniProtKB-UniPathway"/>
</dbReference>
<dbReference type="GO" id="GO:0005829">
    <property type="term" value="C:cytosol"/>
    <property type="evidence" value="ECO:0007669"/>
    <property type="project" value="UniProtKB-SubCell"/>
</dbReference>
<dbReference type="InterPro" id="IPR007213">
    <property type="entry name" value="Ppm1/Ppm2/Tcmp"/>
</dbReference>
<evidence type="ECO:0000313" key="21">
    <source>
        <dbReference type="Proteomes" id="UP000509510"/>
    </source>
</evidence>
<dbReference type="GO" id="GO:0072344">
    <property type="term" value="P:rescue of stalled ribosome"/>
    <property type="evidence" value="ECO:0007669"/>
    <property type="project" value="TreeGrafter"/>
</dbReference>
<dbReference type="InterPro" id="IPR054476">
    <property type="entry name" value="Ltn1_N"/>
</dbReference>
<evidence type="ECO:0000256" key="3">
    <source>
        <dbReference type="ARBA" id="ARBA00004906"/>
    </source>
</evidence>
<comment type="pathway">
    <text evidence="3">Protein modification; protein ubiquitination.</text>
</comment>
<evidence type="ECO:0000256" key="18">
    <source>
        <dbReference type="SAM" id="Phobius"/>
    </source>
</evidence>
<dbReference type="InterPro" id="IPR039804">
    <property type="entry name" value="RING-CH-C4HC3_LTN1"/>
</dbReference>
<dbReference type="GO" id="GO:1990116">
    <property type="term" value="P:ribosome-associated ubiquitin-dependent protein catabolic process"/>
    <property type="evidence" value="ECO:0007669"/>
    <property type="project" value="InterPro"/>
</dbReference>
<dbReference type="SMART" id="SM00744">
    <property type="entry name" value="RINGv"/>
    <property type="match status" value="1"/>
</dbReference>
<dbReference type="Pfam" id="PF22999">
    <property type="entry name" value="LTN1_E3_ligase_6th"/>
    <property type="match status" value="1"/>
</dbReference>
<dbReference type="GO" id="GO:0061630">
    <property type="term" value="F:ubiquitin protein ligase activity"/>
    <property type="evidence" value="ECO:0007669"/>
    <property type="project" value="UniProtKB-EC"/>
</dbReference>
<dbReference type="UniPathway" id="UPA00143"/>
<evidence type="ECO:0000256" key="6">
    <source>
        <dbReference type="ARBA" id="ARBA00017157"/>
    </source>
</evidence>
<evidence type="ECO:0000256" key="10">
    <source>
        <dbReference type="ARBA" id="ARBA00022723"/>
    </source>
</evidence>
<dbReference type="Pfam" id="PF22958">
    <property type="entry name" value="Ltn1_1st"/>
    <property type="match status" value="1"/>
</dbReference>
<dbReference type="KEGG" id="trg:TRUGW13939_09332"/>
<keyword evidence="7" id="KW-0963">Cytoplasm</keyword>
<comment type="function">
    <text evidence="15">E3 ubiquitin-protein ligase component of the ribosome quality control complex (RQC), a ribosome-associated complex that mediates ubiquitination and extraction of incompletely synthesized nascent chains for proteasomal degradation. Mediates ubiquitination of proteins derived from mRNAs lacking stop codons (non-stop proteins) and other translation arrest products induced by poly-lysine sequences and tandem rare codons. Ubiquitination leads to CDC48 recruitment for extraction and degradation of the incomplete translation product. May indirectly play a role in chromatin function and transcription.</text>
</comment>